<dbReference type="GO" id="GO:0016887">
    <property type="term" value="F:ATP hydrolysis activity"/>
    <property type="evidence" value="ECO:0007669"/>
    <property type="project" value="InterPro"/>
</dbReference>
<dbReference type="GO" id="GO:0005524">
    <property type="term" value="F:ATP binding"/>
    <property type="evidence" value="ECO:0007669"/>
    <property type="project" value="UniProtKB-KW"/>
</dbReference>
<evidence type="ECO:0000259" key="4">
    <source>
        <dbReference type="Pfam" id="PF07726"/>
    </source>
</evidence>
<name>A0A1I3E567_9RHOB</name>
<dbReference type="AlphaFoldDB" id="A0A1I3E567"/>
<dbReference type="Gene3D" id="3.40.50.300">
    <property type="entry name" value="P-loop containing nucleotide triphosphate hydrolases"/>
    <property type="match status" value="1"/>
</dbReference>
<keyword evidence="2" id="KW-0067">ATP-binding</keyword>
<dbReference type="EMBL" id="FOQH01000003">
    <property type="protein sequence ID" value="SFH94130.1"/>
    <property type="molecule type" value="Genomic_DNA"/>
</dbReference>
<evidence type="ECO:0000313" key="6">
    <source>
        <dbReference type="EMBL" id="SFH94130.1"/>
    </source>
</evidence>
<dbReference type="STRING" id="1114924.SAMN05216258_103193"/>
<dbReference type="InterPro" id="IPR027417">
    <property type="entry name" value="P-loop_NTPase"/>
</dbReference>
<dbReference type="InterPro" id="IPR011703">
    <property type="entry name" value="ATPase_AAA-3"/>
</dbReference>
<evidence type="ECO:0000256" key="1">
    <source>
        <dbReference type="ARBA" id="ARBA00022741"/>
    </source>
</evidence>
<dbReference type="Proteomes" id="UP000199377">
    <property type="component" value="Unassembled WGS sequence"/>
</dbReference>
<dbReference type="InterPro" id="IPR050764">
    <property type="entry name" value="CbbQ/NirQ/NorQ/GpvN"/>
</dbReference>
<feature type="domain" description="ChlI/MoxR AAA lid" evidence="5">
    <location>
        <begin position="254"/>
        <end position="319"/>
    </location>
</feature>
<evidence type="ECO:0000259" key="5">
    <source>
        <dbReference type="Pfam" id="PF17863"/>
    </source>
</evidence>
<dbReference type="SUPFAM" id="SSF52540">
    <property type="entry name" value="P-loop containing nucleoside triphosphate hydrolases"/>
    <property type="match status" value="1"/>
</dbReference>
<dbReference type="PANTHER" id="PTHR42759:SF1">
    <property type="entry name" value="MAGNESIUM-CHELATASE SUBUNIT CHLD"/>
    <property type="match status" value="1"/>
</dbReference>
<dbReference type="Pfam" id="PF07726">
    <property type="entry name" value="AAA_3"/>
    <property type="match status" value="1"/>
</dbReference>
<reference evidence="6 7" key="1">
    <citation type="submission" date="2016-10" db="EMBL/GenBank/DDBJ databases">
        <authorList>
            <person name="de Groot N.N."/>
        </authorList>
    </citation>
    <scope>NUCLEOTIDE SEQUENCE [LARGE SCALE GENOMIC DNA]</scope>
    <source>
        <strain evidence="6 7">CGMCC 1.11030</strain>
    </source>
</reference>
<gene>
    <name evidence="6" type="ORF">SAMN05216258_103193</name>
</gene>
<dbReference type="PIRSF" id="PIRSF002849">
    <property type="entry name" value="AAA_ATPase_chaperone_MoxR_prd"/>
    <property type="match status" value="1"/>
</dbReference>
<accession>A0A1I3E567</accession>
<feature type="domain" description="ATPase AAA-3" evidence="4">
    <location>
        <begin position="38"/>
        <end position="167"/>
    </location>
</feature>
<evidence type="ECO:0000256" key="2">
    <source>
        <dbReference type="ARBA" id="ARBA00022840"/>
    </source>
</evidence>
<dbReference type="FunFam" id="3.40.50.300:FF:000640">
    <property type="entry name" value="MoxR family ATPase"/>
    <property type="match status" value="1"/>
</dbReference>
<dbReference type="InterPro" id="IPR041628">
    <property type="entry name" value="ChlI/MoxR_AAA_lid"/>
</dbReference>
<dbReference type="Pfam" id="PF17863">
    <property type="entry name" value="AAA_lid_2"/>
    <property type="match status" value="1"/>
</dbReference>
<comment type="similarity">
    <text evidence="3">Belongs to the MoxR family.</text>
</comment>
<keyword evidence="7" id="KW-1185">Reference proteome</keyword>
<organism evidence="6 7">
    <name type="scientific">Albimonas pacifica</name>
    <dbReference type="NCBI Taxonomy" id="1114924"/>
    <lineage>
        <taxon>Bacteria</taxon>
        <taxon>Pseudomonadati</taxon>
        <taxon>Pseudomonadota</taxon>
        <taxon>Alphaproteobacteria</taxon>
        <taxon>Rhodobacterales</taxon>
        <taxon>Paracoccaceae</taxon>
        <taxon>Albimonas</taxon>
    </lineage>
</organism>
<dbReference type="Gene3D" id="1.10.8.80">
    <property type="entry name" value="Magnesium chelatase subunit I, C-Terminal domain"/>
    <property type="match status" value="1"/>
</dbReference>
<dbReference type="PANTHER" id="PTHR42759">
    <property type="entry name" value="MOXR FAMILY PROTEIN"/>
    <property type="match status" value="1"/>
</dbReference>
<dbReference type="RefSeq" id="WP_245779077.1">
    <property type="nucleotide sequence ID" value="NZ_FOQH01000003.1"/>
</dbReference>
<evidence type="ECO:0000313" key="7">
    <source>
        <dbReference type="Proteomes" id="UP000199377"/>
    </source>
</evidence>
<dbReference type="CDD" id="cd00009">
    <property type="entry name" value="AAA"/>
    <property type="match status" value="1"/>
</dbReference>
<protein>
    <submittedName>
        <fullName evidence="6">MoxR-like ATPase</fullName>
    </submittedName>
</protein>
<evidence type="ECO:0000256" key="3">
    <source>
        <dbReference type="ARBA" id="ARBA00061607"/>
    </source>
</evidence>
<sequence>MTPREAVEALRERMSGAIVGQTGVIERLLIGLLANGNLLVEGLPGLAKTRAIKALAKNLECAFSRIQFTPDLLPSDVTGTEIYAQESGSFRFQPGPIFADIVLADEINRAPPKVQAALLEAMEERQVTVGGETHRLPPLFMVMATQNPIEQEGTYPLPEAQTDRFLMHVLVSWPSVEEEVEVIRMVRAEEVAAQADASAERPAPAPAIPQSAVFEARREIAAIHAAPAIERYMADLVQATRTPAAFSEDLGRWIEIGASPRASLALDRCGRAHAWLAGRDYVDPEDLRAVAPDVLRHRLRLSYEAQGEGVAPDRVVEEILATVALP</sequence>
<proteinExistence type="inferred from homology"/>
<keyword evidence="1" id="KW-0547">Nucleotide-binding</keyword>